<accession>A0ABX9Q7L0</accession>
<dbReference type="SUPFAM" id="SSF55797">
    <property type="entry name" value="PR-1-like"/>
    <property type="match status" value="1"/>
</dbReference>
<keyword evidence="5" id="KW-1185">Reference proteome</keyword>
<protein>
    <submittedName>
        <fullName evidence="4">CAP domain-containing protein</fullName>
    </submittedName>
</protein>
<dbReference type="PANTHER" id="PTHR31157">
    <property type="entry name" value="SCP DOMAIN-CONTAINING PROTEIN"/>
    <property type="match status" value="1"/>
</dbReference>
<dbReference type="Pfam" id="PF00188">
    <property type="entry name" value="CAP"/>
    <property type="match status" value="2"/>
</dbReference>
<dbReference type="CDD" id="cd05379">
    <property type="entry name" value="CAP_bacterial"/>
    <property type="match status" value="1"/>
</dbReference>
<evidence type="ECO:0000256" key="1">
    <source>
        <dbReference type="SAM" id="MobiDB-lite"/>
    </source>
</evidence>
<evidence type="ECO:0000256" key="2">
    <source>
        <dbReference type="SAM" id="SignalP"/>
    </source>
</evidence>
<feature type="chain" id="PRO_5046996098" evidence="2">
    <location>
        <begin position="24"/>
        <end position="539"/>
    </location>
</feature>
<feature type="region of interest" description="Disordered" evidence="1">
    <location>
        <begin position="451"/>
        <end position="471"/>
    </location>
</feature>
<comment type="caution">
    <text evidence="4">The sequence shown here is derived from an EMBL/GenBank/DDBJ whole genome shotgun (WGS) entry which is preliminary data.</text>
</comment>
<keyword evidence="2" id="KW-0732">Signal</keyword>
<dbReference type="RefSeq" id="WP_120583613.1">
    <property type="nucleotide sequence ID" value="NZ_RAWI01000403.1"/>
</dbReference>
<evidence type="ECO:0000313" key="4">
    <source>
        <dbReference type="EMBL" id="RKH93687.1"/>
    </source>
</evidence>
<feature type="domain" description="SCP" evidence="3">
    <location>
        <begin position="289"/>
        <end position="392"/>
    </location>
</feature>
<sequence>MRRAALLGVLLATAWGPLSPASAEPPPSKVASVTPIDPAAQALKPPVAAETPQSQEARARMHVAREFERVGRRAPTSDKALETAARRLAREALSEFTTGAPDLLTLTEAVSESGAADPSPRVLVIRAWVHAHAIGTFLARTDFNSERASHYGVGVAFLGERAALVLLLADRKAEVLPFPRALAAARTERVVCGRLVSPLRSPEVFITRPDGEVEGVPLSRAPSGTSGFCARLPFTRPGAYTVEVVGQGDAGPEVASLFLVQVGTRSERGEREATREPTTLAEARDALYERINALRRAHHLTELAPDPTLEDVSLRYSARMAAEGFFAHVAPDGATLTSRLPEGTRYIRAGENLGLAAGPLAAHFGIEHSPGHRKNLMDPTFRFMGVGVAFQKVDGRNQAILTEVFTAAAPGTAASTDPLSDAYEALARHRATLKLPPLVRSDALERLAREHARQSLAQDEPSAGAGDPSPLHERVFSVLPDAGTAAVDFFVVGDPGAIPESRSLATATNTRVGVGLVKGNSKRFGQGQYWVAVIYAAVH</sequence>
<gene>
    <name evidence="4" type="ORF">D7Y13_34235</name>
</gene>
<dbReference type="Proteomes" id="UP000278907">
    <property type="component" value="Unassembled WGS sequence"/>
</dbReference>
<reference evidence="4 5" key="1">
    <citation type="submission" date="2018-09" db="EMBL/GenBank/DDBJ databases">
        <authorList>
            <person name="Livingstone P.G."/>
            <person name="Whitworth D.E."/>
        </authorList>
    </citation>
    <scope>NUCLEOTIDE SEQUENCE [LARGE SCALE GENOMIC DNA]</scope>
    <source>
        <strain evidence="4 5">CA031B</strain>
    </source>
</reference>
<dbReference type="EMBL" id="RAWI01000403">
    <property type="protein sequence ID" value="RKH93687.1"/>
    <property type="molecule type" value="Genomic_DNA"/>
</dbReference>
<evidence type="ECO:0000313" key="5">
    <source>
        <dbReference type="Proteomes" id="UP000278907"/>
    </source>
</evidence>
<dbReference type="Gene3D" id="3.40.33.10">
    <property type="entry name" value="CAP"/>
    <property type="match status" value="1"/>
</dbReference>
<dbReference type="PANTHER" id="PTHR31157:SF26">
    <property type="entry name" value="SCP-LIKE EXTRACELLULAR PROTEIN"/>
    <property type="match status" value="1"/>
</dbReference>
<organism evidence="4 5">
    <name type="scientific">Corallococcus praedator</name>
    <dbReference type="NCBI Taxonomy" id="2316724"/>
    <lineage>
        <taxon>Bacteria</taxon>
        <taxon>Pseudomonadati</taxon>
        <taxon>Myxococcota</taxon>
        <taxon>Myxococcia</taxon>
        <taxon>Myxococcales</taxon>
        <taxon>Cystobacterineae</taxon>
        <taxon>Myxococcaceae</taxon>
        <taxon>Corallococcus</taxon>
    </lineage>
</organism>
<name>A0ABX9Q7L0_9BACT</name>
<feature type="signal peptide" evidence="2">
    <location>
        <begin position="1"/>
        <end position="23"/>
    </location>
</feature>
<proteinExistence type="predicted"/>
<dbReference type="InterPro" id="IPR014044">
    <property type="entry name" value="CAP_dom"/>
</dbReference>
<feature type="domain" description="SCP" evidence="3">
    <location>
        <begin position="424"/>
        <end position="532"/>
    </location>
</feature>
<dbReference type="InterPro" id="IPR035940">
    <property type="entry name" value="CAP_sf"/>
</dbReference>
<evidence type="ECO:0000259" key="3">
    <source>
        <dbReference type="Pfam" id="PF00188"/>
    </source>
</evidence>